<dbReference type="EMBL" id="CP025791">
    <property type="protein sequence ID" value="AUP80696.1"/>
    <property type="molecule type" value="Genomic_DNA"/>
</dbReference>
<dbReference type="EC" id="2.7.1.180" evidence="1 10"/>
<comment type="cofactor">
    <cofactor evidence="11">
        <name>Mg(2+)</name>
        <dbReference type="ChEBI" id="CHEBI:18420"/>
    </cofactor>
    <cofactor evidence="11">
        <name>Mn(2+)</name>
        <dbReference type="ChEBI" id="CHEBI:29035"/>
    </cofactor>
    <text evidence="11">Magnesium. Can also use manganese.</text>
</comment>
<evidence type="ECO:0000256" key="11">
    <source>
        <dbReference type="PIRSR" id="PIRSR006268-2"/>
    </source>
</evidence>
<evidence type="ECO:0000256" key="4">
    <source>
        <dbReference type="ARBA" id="ARBA00022679"/>
    </source>
</evidence>
<evidence type="ECO:0000256" key="8">
    <source>
        <dbReference type="ARBA" id="ARBA00031306"/>
    </source>
</evidence>
<evidence type="ECO:0000256" key="7">
    <source>
        <dbReference type="ARBA" id="ARBA00022842"/>
    </source>
</evidence>
<evidence type="ECO:0000313" key="12">
    <source>
        <dbReference type="EMBL" id="AUP80696.1"/>
    </source>
</evidence>
<dbReference type="KEGG" id="fek:C1H87_19045"/>
<keyword evidence="6 10" id="KW-0274">FAD</keyword>
<sequence length="334" mass="37448">MLLGVLKYIGLIQFAVMIFSFPNVNEEAKRFEFNKVKMGGDFRIIVYEKEEEKVLAPIEKAYQLVDSLVEIFSSYSNDSYLSKLNTYKTLTAPPADLVKLMARSQEAFENSNGYFDISIQPVIDIWNQAAKTSRLPTKRKLKRIGTSIGFSNAVLRLDSLSLEISKSSKVNLGGIAKGYIIDKVYQHLYNLGFNNFLIEAAGDIRVFGAPPEKPYWEISVSSDDNSKFNVKLLSGQAIATSGSTYRFRCIEGRKYSHIVNPKTLTPVTHNNTSTVIANDATTADYLASALNIVRDSKTINTIIKKEENSEFIIFSNNGIILKSKLFPFIEQSLN</sequence>
<dbReference type="PANTHER" id="PTHR30040">
    <property type="entry name" value="THIAMINE BIOSYNTHESIS LIPOPROTEIN APBE"/>
    <property type="match status" value="1"/>
</dbReference>
<reference evidence="12 13" key="1">
    <citation type="submission" date="2018-01" db="EMBL/GenBank/DDBJ databases">
        <title>Complete genome sequence of Flavivirga eckloniae ECD14 isolated from seaweed Ecklonia cava.</title>
        <authorList>
            <person name="Lee J.H."/>
            <person name="Baik K.S."/>
            <person name="Seong C.N."/>
        </authorList>
    </citation>
    <scope>NUCLEOTIDE SEQUENCE [LARGE SCALE GENOMIC DNA]</scope>
    <source>
        <strain evidence="12 13">ECD14</strain>
    </source>
</reference>
<keyword evidence="3 10" id="KW-0285">Flavoprotein</keyword>
<feature type="binding site" evidence="11">
    <location>
        <position position="284"/>
    </location>
    <ligand>
        <name>Mg(2+)</name>
        <dbReference type="ChEBI" id="CHEBI:18420"/>
    </ligand>
</feature>
<accession>A0A2K9PUF0</accession>
<dbReference type="Pfam" id="PF02424">
    <property type="entry name" value="ApbE"/>
    <property type="match status" value="1"/>
</dbReference>
<dbReference type="InterPro" id="IPR003374">
    <property type="entry name" value="ApbE-like_sf"/>
</dbReference>
<dbReference type="InterPro" id="IPR024932">
    <property type="entry name" value="ApbE"/>
</dbReference>
<dbReference type="PANTHER" id="PTHR30040:SF2">
    <property type="entry name" value="FAD:PROTEIN FMN TRANSFERASE"/>
    <property type="match status" value="1"/>
</dbReference>
<dbReference type="Gene3D" id="3.10.520.10">
    <property type="entry name" value="ApbE-like domains"/>
    <property type="match status" value="1"/>
</dbReference>
<keyword evidence="13" id="KW-1185">Reference proteome</keyword>
<dbReference type="AlphaFoldDB" id="A0A2K9PUF0"/>
<evidence type="ECO:0000313" key="13">
    <source>
        <dbReference type="Proteomes" id="UP000235826"/>
    </source>
</evidence>
<feature type="binding site" evidence="11">
    <location>
        <position position="174"/>
    </location>
    <ligand>
        <name>Mg(2+)</name>
        <dbReference type="ChEBI" id="CHEBI:18420"/>
    </ligand>
</feature>
<dbReference type="GO" id="GO:0046872">
    <property type="term" value="F:metal ion binding"/>
    <property type="evidence" value="ECO:0007669"/>
    <property type="project" value="UniProtKB-UniRule"/>
</dbReference>
<evidence type="ECO:0000256" key="2">
    <source>
        <dbReference type="ARBA" id="ARBA00016337"/>
    </source>
</evidence>
<evidence type="ECO:0000256" key="10">
    <source>
        <dbReference type="PIRNR" id="PIRNR006268"/>
    </source>
</evidence>
<dbReference type="PIRSF" id="PIRSF006268">
    <property type="entry name" value="ApbE"/>
    <property type="match status" value="1"/>
</dbReference>
<dbReference type="Proteomes" id="UP000235826">
    <property type="component" value="Chromosome"/>
</dbReference>
<keyword evidence="4 10" id="KW-0808">Transferase</keyword>
<evidence type="ECO:0000256" key="1">
    <source>
        <dbReference type="ARBA" id="ARBA00011955"/>
    </source>
</evidence>
<protein>
    <recommendedName>
        <fullName evidence="2 10">FAD:protein FMN transferase</fullName>
        <ecNumber evidence="1 10">2.7.1.180</ecNumber>
    </recommendedName>
    <alternativeName>
        <fullName evidence="8 10">Flavin transferase</fullName>
    </alternativeName>
</protein>
<keyword evidence="7 10" id="KW-0460">Magnesium</keyword>
<evidence type="ECO:0000256" key="6">
    <source>
        <dbReference type="ARBA" id="ARBA00022827"/>
    </source>
</evidence>
<evidence type="ECO:0000256" key="9">
    <source>
        <dbReference type="ARBA" id="ARBA00048540"/>
    </source>
</evidence>
<feature type="binding site" evidence="11">
    <location>
        <position position="288"/>
    </location>
    <ligand>
        <name>Mg(2+)</name>
        <dbReference type="ChEBI" id="CHEBI:18420"/>
    </ligand>
</feature>
<comment type="similarity">
    <text evidence="10">Belongs to the ApbE family.</text>
</comment>
<dbReference type="SUPFAM" id="SSF143631">
    <property type="entry name" value="ApbE-like"/>
    <property type="match status" value="1"/>
</dbReference>
<keyword evidence="5 10" id="KW-0479">Metal-binding</keyword>
<gene>
    <name evidence="12" type="ORF">C1H87_19045</name>
</gene>
<evidence type="ECO:0000256" key="3">
    <source>
        <dbReference type="ARBA" id="ARBA00022630"/>
    </source>
</evidence>
<proteinExistence type="inferred from homology"/>
<dbReference type="GO" id="GO:0016740">
    <property type="term" value="F:transferase activity"/>
    <property type="evidence" value="ECO:0007669"/>
    <property type="project" value="UniProtKB-UniRule"/>
</dbReference>
<name>A0A2K9PUF0_9FLAO</name>
<organism evidence="12 13">
    <name type="scientific">Flavivirga eckloniae</name>
    <dbReference type="NCBI Taxonomy" id="1803846"/>
    <lineage>
        <taxon>Bacteria</taxon>
        <taxon>Pseudomonadati</taxon>
        <taxon>Bacteroidota</taxon>
        <taxon>Flavobacteriia</taxon>
        <taxon>Flavobacteriales</taxon>
        <taxon>Flavobacteriaceae</taxon>
        <taxon>Flavivirga</taxon>
    </lineage>
</organism>
<evidence type="ECO:0000256" key="5">
    <source>
        <dbReference type="ARBA" id="ARBA00022723"/>
    </source>
</evidence>
<comment type="catalytic activity">
    <reaction evidence="9 10">
        <text>L-threonyl-[protein] + FAD = FMN-L-threonyl-[protein] + AMP + H(+)</text>
        <dbReference type="Rhea" id="RHEA:36847"/>
        <dbReference type="Rhea" id="RHEA-COMP:11060"/>
        <dbReference type="Rhea" id="RHEA-COMP:11061"/>
        <dbReference type="ChEBI" id="CHEBI:15378"/>
        <dbReference type="ChEBI" id="CHEBI:30013"/>
        <dbReference type="ChEBI" id="CHEBI:57692"/>
        <dbReference type="ChEBI" id="CHEBI:74257"/>
        <dbReference type="ChEBI" id="CHEBI:456215"/>
        <dbReference type="EC" id="2.7.1.180"/>
    </reaction>
</comment>